<evidence type="ECO:0000259" key="2">
    <source>
        <dbReference type="Pfam" id="PF11800"/>
    </source>
</evidence>
<reference evidence="3 4" key="1">
    <citation type="submission" date="2019-03" db="EMBL/GenBank/DDBJ databases">
        <title>Rhizobium sp. nov., an bacterium isolated from biocrust in Mu Us Desert.</title>
        <authorList>
            <person name="Lixiong L."/>
        </authorList>
    </citation>
    <scope>NUCLEOTIDE SEQUENCE [LARGE SCALE GENOMIC DNA]</scope>
    <source>
        <strain evidence="3 4">SPY-1</strain>
    </source>
</reference>
<dbReference type="OrthoDB" id="7488837at2"/>
<dbReference type="AlphaFoldDB" id="A0A4R5UB69"/>
<evidence type="ECO:0000313" key="4">
    <source>
        <dbReference type="Proteomes" id="UP000295238"/>
    </source>
</evidence>
<evidence type="ECO:0000313" key="3">
    <source>
        <dbReference type="EMBL" id="TDK32309.1"/>
    </source>
</evidence>
<dbReference type="InterPro" id="IPR005090">
    <property type="entry name" value="RepC_N"/>
</dbReference>
<keyword evidence="4" id="KW-1185">Reference proteome</keyword>
<protein>
    <submittedName>
        <fullName evidence="3">Replication initiation protein</fullName>
    </submittedName>
</protein>
<accession>A0A4R5UB69</accession>
<feature type="domain" description="Plasmid replication protein C C-terminal" evidence="2">
    <location>
        <begin position="303"/>
        <end position="399"/>
    </location>
</feature>
<name>A0A4R5UB69_9HYPH</name>
<dbReference type="Pfam" id="PF11800">
    <property type="entry name" value="RP-C_C"/>
    <property type="match status" value="1"/>
</dbReference>
<gene>
    <name evidence="3" type="ORF">E2F50_18525</name>
</gene>
<dbReference type="EMBL" id="SMTL01000005">
    <property type="protein sequence ID" value="TDK32309.1"/>
    <property type="molecule type" value="Genomic_DNA"/>
</dbReference>
<dbReference type="InterPro" id="IPR036388">
    <property type="entry name" value="WH-like_DNA-bd_sf"/>
</dbReference>
<dbReference type="InterPro" id="IPR021760">
    <property type="entry name" value="RepC_C"/>
</dbReference>
<dbReference type="Proteomes" id="UP000295238">
    <property type="component" value="Unassembled WGS sequence"/>
</dbReference>
<feature type="domain" description="Plasmid replication protein C N-terminal" evidence="1">
    <location>
        <begin position="29"/>
        <end position="196"/>
    </location>
</feature>
<evidence type="ECO:0000259" key="1">
    <source>
        <dbReference type="Pfam" id="PF03428"/>
    </source>
</evidence>
<dbReference type="NCBIfam" id="NF040974">
    <property type="entry name" value="RepABC_RepC"/>
    <property type="match status" value="1"/>
</dbReference>
<proteinExistence type="predicted"/>
<dbReference type="InterPro" id="IPR036390">
    <property type="entry name" value="WH_DNA-bd_sf"/>
</dbReference>
<dbReference type="RefSeq" id="WP_133317649.1">
    <property type="nucleotide sequence ID" value="NZ_SMTL01000005.1"/>
</dbReference>
<dbReference type="SUPFAM" id="SSF46785">
    <property type="entry name" value="Winged helix' DNA-binding domain"/>
    <property type="match status" value="1"/>
</dbReference>
<dbReference type="NCBIfam" id="NF010396">
    <property type="entry name" value="PRK13824.1"/>
    <property type="match status" value="1"/>
</dbReference>
<dbReference type="Gene3D" id="1.10.10.10">
    <property type="entry name" value="Winged helix-like DNA-binding domain superfamily/Winged helix DNA-binding domain"/>
    <property type="match status" value="1"/>
</dbReference>
<sequence>MVERLATTPFGGAPMSARNFALRAEVERRQERLRTAEGGNQTGTADKWQLIRALIEARESYGLSDRSISVLEALTTFHQERELNGKEAIIVFPSNAELSIRARGMSPATLRRHLAALVEAGFIFRRDSANGKRFCRRDDRGQVENAFGFDLAPLALRAEEIFSRAEAERERAKRIAHVRSEITLHLRDIAKTIEAAMGEGRQGEWLGFMDRLTALSGRVPRNGDLTDLKERCEALVKLRVELETAYLNSLSEQEMSGNESFSEHHIQNSKTDPYLEINGQEDSKEASSSHRNVRDGKPIGISLKDFLDICPQIADYTRNGAKNWADILAAAEVVRSMLGISPSAWTSARHAMGDVPAAIVVAAILERAEDIRSPGGYLRDLTGKAERGRFSIHPMLKALKT</sequence>
<comment type="caution">
    <text evidence="3">The sequence shown here is derived from an EMBL/GenBank/DDBJ whole genome shotgun (WGS) entry which is preliminary data.</text>
</comment>
<dbReference type="InterPro" id="IPR047611">
    <property type="entry name" value="RepABC_RepC"/>
</dbReference>
<dbReference type="Pfam" id="PF03428">
    <property type="entry name" value="RP-C"/>
    <property type="match status" value="1"/>
</dbReference>
<organism evidence="3 4">
    <name type="scientific">Rhizobium deserti</name>
    <dbReference type="NCBI Taxonomy" id="2547961"/>
    <lineage>
        <taxon>Bacteria</taxon>
        <taxon>Pseudomonadati</taxon>
        <taxon>Pseudomonadota</taxon>
        <taxon>Alphaproteobacteria</taxon>
        <taxon>Hyphomicrobiales</taxon>
        <taxon>Rhizobiaceae</taxon>
        <taxon>Rhizobium/Agrobacterium group</taxon>
        <taxon>Rhizobium</taxon>
    </lineage>
</organism>